<evidence type="ECO:0000313" key="1">
    <source>
        <dbReference type="EMBL" id="ADP83411.1"/>
    </source>
</evidence>
<dbReference type="EMBL" id="CP002299">
    <property type="protein sequence ID" value="ADP83411.1"/>
    <property type="molecule type" value="Genomic_DNA"/>
</dbReference>
<reference evidence="1 2" key="1">
    <citation type="submission" date="2010-10" db="EMBL/GenBank/DDBJ databases">
        <title>Complete sequence of Frankia sp. EuI1c.</title>
        <authorList>
            <consortium name="US DOE Joint Genome Institute"/>
            <person name="Lucas S."/>
            <person name="Copeland A."/>
            <person name="Lapidus A."/>
            <person name="Cheng J.-F."/>
            <person name="Bruce D."/>
            <person name="Goodwin L."/>
            <person name="Pitluck S."/>
            <person name="Chertkov O."/>
            <person name="Detter J.C."/>
            <person name="Han C."/>
            <person name="Tapia R."/>
            <person name="Land M."/>
            <person name="Hauser L."/>
            <person name="Jeffries C."/>
            <person name="Kyrpides N."/>
            <person name="Ivanova N."/>
            <person name="Mikhailova N."/>
            <person name="Beauchemin N."/>
            <person name="Sen A."/>
            <person name="Sur S.A."/>
            <person name="Gtari M."/>
            <person name="Wall L."/>
            <person name="Tisa L."/>
            <person name="Woyke T."/>
        </authorList>
    </citation>
    <scope>NUCLEOTIDE SEQUENCE [LARGE SCALE GENOMIC DNA]</scope>
    <source>
        <strain evidence="2">DSM 45817 / CECT 9037 / EuI1c</strain>
    </source>
</reference>
<proteinExistence type="predicted"/>
<dbReference type="STRING" id="298654.FraEuI1c_5424"/>
<sequence length="180" mass="19834">MAVLLFPDNTVLINFAVIDRMDLLGRLANDNGRWCPTVAAECAASGRLPDLGALAHAREIFGAPLAPTPAELRDAQLLRAQLAKPGDHPHKHLGEAETVAIMTRRDVDGFFVTDDNEAARLATRHGIPVIRTWQLLRLTVRAGWAEADTVWSYVQLLRARQRGGPPGVTDRPSFDKWLQS</sequence>
<dbReference type="InParanoid" id="E3JAS3"/>
<dbReference type="Proteomes" id="UP000002484">
    <property type="component" value="Chromosome"/>
</dbReference>
<gene>
    <name evidence="1" type="ordered locus">FraEuI1c_5424</name>
</gene>
<accession>E3JAS3</accession>
<dbReference type="OrthoDB" id="3733361at2"/>
<dbReference type="KEGG" id="fri:FraEuI1c_5424"/>
<dbReference type="Pfam" id="PF11848">
    <property type="entry name" value="DUF3368"/>
    <property type="match status" value="1"/>
</dbReference>
<dbReference type="RefSeq" id="WP_013426529.1">
    <property type="nucleotide sequence ID" value="NC_014666.1"/>
</dbReference>
<dbReference type="AlphaFoldDB" id="E3JAS3"/>
<dbReference type="HOGENOM" id="CLU_1467470_0_0_11"/>
<keyword evidence="2" id="KW-1185">Reference proteome</keyword>
<dbReference type="InterPro" id="IPR021799">
    <property type="entry name" value="PIN-like_prokaryotic"/>
</dbReference>
<evidence type="ECO:0000313" key="2">
    <source>
        <dbReference type="Proteomes" id="UP000002484"/>
    </source>
</evidence>
<evidence type="ECO:0008006" key="3">
    <source>
        <dbReference type="Google" id="ProtNLM"/>
    </source>
</evidence>
<organism evidence="1 2">
    <name type="scientific">Pseudofrankia inefficax (strain DSM 45817 / CECT 9037 / DDB 130130 / EuI1c)</name>
    <name type="common">Frankia inefficax</name>
    <dbReference type="NCBI Taxonomy" id="298654"/>
    <lineage>
        <taxon>Bacteria</taxon>
        <taxon>Bacillati</taxon>
        <taxon>Actinomycetota</taxon>
        <taxon>Actinomycetes</taxon>
        <taxon>Frankiales</taxon>
        <taxon>Frankiaceae</taxon>
        <taxon>Pseudofrankia</taxon>
    </lineage>
</organism>
<protein>
    <recommendedName>
        <fullName evidence="3">PIN domain-containing protein</fullName>
    </recommendedName>
</protein>
<name>E3JAS3_PSEI1</name>